<comment type="caution">
    <text evidence="1">The sequence shown here is derived from an EMBL/GenBank/DDBJ whole genome shotgun (WGS) entry which is preliminary data.</text>
</comment>
<sequence length="108" mass="11947">MDNILGQIKSVVNSQLQPLIYRTNRCQCTGNLQDQAVSVYWQSTGPTGVSVLAIYRTNRCQCTGNLQDQPVSVYWQSTGPTGVSVLAIYRTNRCQCTGNLQDQVVLDC</sequence>
<reference evidence="1 2" key="1">
    <citation type="submission" date="2024-11" db="EMBL/GenBank/DDBJ databases">
        <title>Chromosome-level genome assembly of the freshwater bivalve Anodonta woodiana.</title>
        <authorList>
            <person name="Chen X."/>
        </authorList>
    </citation>
    <scope>NUCLEOTIDE SEQUENCE [LARGE SCALE GENOMIC DNA]</scope>
    <source>
        <strain evidence="1">MN2024</strain>
        <tissue evidence="1">Gills</tissue>
    </source>
</reference>
<dbReference type="Proteomes" id="UP001634394">
    <property type="component" value="Unassembled WGS sequence"/>
</dbReference>
<dbReference type="AlphaFoldDB" id="A0ABD3TKA4"/>
<accession>A0ABD3TKA4</accession>
<organism evidence="1 2">
    <name type="scientific">Sinanodonta woodiana</name>
    <name type="common">Chinese pond mussel</name>
    <name type="synonym">Anodonta woodiana</name>
    <dbReference type="NCBI Taxonomy" id="1069815"/>
    <lineage>
        <taxon>Eukaryota</taxon>
        <taxon>Metazoa</taxon>
        <taxon>Spiralia</taxon>
        <taxon>Lophotrochozoa</taxon>
        <taxon>Mollusca</taxon>
        <taxon>Bivalvia</taxon>
        <taxon>Autobranchia</taxon>
        <taxon>Heteroconchia</taxon>
        <taxon>Palaeoheterodonta</taxon>
        <taxon>Unionida</taxon>
        <taxon>Unionoidea</taxon>
        <taxon>Unionidae</taxon>
        <taxon>Unioninae</taxon>
        <taxon>Sinanodonta</taxon>
    </lineage>
</organism>
<protein>
    <submittedName>
        <fullName evidence="1">Uncharacterized protein</fullName>
    </submittedName>
</protein>
<gene>
    <name evidence="1" type="ORF">ACJMK2_022853</name>
</gene>
<keyword evidence="2" id="KW-1185">Reference proteome</keyword>
<evidence type="ECO:0000313" key="2">
    <source>
        <dbReference type="Proteomes" id="UP001634394"/>
    </source>
</evidence>
<proteinExistence type="predicted"/>
<evidence type="ECO:0000313" key="1">
    <source>
        <dbReference type="EMBL" id="KAL3837501.1"/>
    </source>
</evidence>
<name>A0ABD3TKA4_SINWO</name>
<dbReference type="EMBL" id="JBJQND010000018">
    <property type="protein sequence ID" value="KAL3837501.1"/>
    <property type="molecule type" value="Genomic_DNA"/>
</dbReference>